<evidence type="ECO:0000313" key="3">
    <source>
        <dbReference type="Proteomes" id="UP001597012"/>
    </source>
</evidence>
<keyword evidence="3" id="KW-1185">Reference proteome</keyword>
<dbReference type="SUPFAM" id="SSF54593">
    <property type="entry name" value="Glyoxalase/Bleomycin resistance protein/Dihydroxybiphenyl dioxygenase"/>
    <property type="match status" value="1"/>
</dbReference>
<sequence>MNLNQVTVPSLDVNKAITFYETLGLKLIVKAEPHYARFECPDGNATFSIHLTETLPKGDGIYIYFECEYLDAYVEELRENGIQFDQLPTDQNWGWREARLKDLDNNQLILFYGGEYRLNPPWRINTDPNK</sequence>
<feature type="domain" description="VOC" evidence="1">
    <location>
        <begin position="2"/>
        <end position="113"/>
    </location>
</feature>
<dbReference type="EMBL" id="JBHTHY010000012">
    <property type="protein sequence ID" value="MFD0798599.1"/>
    <property type="molecule type" value="Genomic_DNA"/>
</dbReference>
<organism evidence="2 3">
    <name type="scientific">Maribacter chungangensis</name>
    <dbReference type="NCBI Taxonomy" id="1069117"/>
    <lineage>
        <taxon>Bacteria</taxon>
        <taxon>Pseudomonadati</taxon>
        <taxon>Bacteroidota</taxon>
        <taxon>Flavobacteriia</taxon>
        <taxon>Flavobacteriales</taxon>
        <taxon>Flavobacteriaceae</taxon>
        <taxon>Maribacter</taxon>
    </lineage>
</organism>
<gene>
    <name evidence="2" type="ORF">ACFQZJ_14090</name>
</gene>
<dbReference type="RefSeq" id="WP_379935434.1">
    <property type="nucleotide sequence ID" value="NZ_JBHTHY010000012.1"/>
</dbReference>
<reference evidence="3" key="1">
    <citation type="journal article" date="2019" name="Int. J. Syst. Evol. Microbiol.">
        <title>The Global Catalogue of Microorganisms (GCM) 10K type strain sequencing project: providing services to taxonomists for standard genome sequencing and annotation.</title>
        <authorList>
            <consortium name="The Broad Institute Genomics Platform"/>
            <consortium name="The Broad Institute Genome Sequencing Center for Infectious Disease"/>
            <person name="Wu L."/>
            <person name="Ma J."/>
        </authorList>
    </citation>
    <scope>NUCLEOTIDE SEQUENCE [LARGE SCALE GENOMIC DNA]</scope>
    <source>
        <strain evidence="3">CCUG 61948</strain>
    </source>
</reference>
<comment type="caution">
    <text evidence="2">The sequence shown here is derived from an EMBL/GenBank/DDBJ whole genome shotgun (WGS) entry which is preliminary data.</text>
</comment>
<dbReference type="Pfam" id="PF00903">
    <property type="entry name" value="Glyoxalase"/>
    <property type="match status" value="1"/>
</dbReference>
<evidence type="ECO:0000259" key="1">
    <source>
        <dbReference type="PROSITE" id="PS51819"/>
    </source>
</evidence>
<protein>
    <submittedName>
        <fullName evidence="2">VOC family protein</fullName>
    </submittedName>
</protein>
<dbReference type="Proteomes" id="UP001597012">
    <property type="component" value="Unassembled WGS sequence"/>
</dbReference>
<name>A0ABW3B7N6_9FLAO</name>
<dbReference type="PROSITE" id="PS51819">
    <property type="entry name" value="VOC"/>
    <property type="match status" value="1"/>
</dbReference>
<accession>A0ABW3B7N6</accession>
<dbReference type="InterPro" id="IPR029068">
    <property type="entry name" value="Glyas_Bleomycin-R_OHBP_Dase"/>
</dbReference>
<dbReference type="InterPro" id="IPR004360">
    <property type="entry name" value="Glyas_Fos-R_dOase_dom"/>
</dbReference>
<dbReference type="InterPro" id="IPR037523">
    <property type="entry name" value="VOC_core"/>
</dbReference>
<dbReference type="Gene3D" id="3.10.180.10">
    <property type="entry name" value="2,3-Dihydroxybiphenyl 1,2-Dioxygenase, domain 1"/>
    <property type="match status" value="1"/>
</dbReference>
<evidence type="ECO:0000313" key="2">
    <source>
        <dbReference type="EMBL" id="MFD0798599.1"/>
    </source>
</evidence>
<proteinExistence type="predicted"/>